<gene>
    <name evidence="8" type="ORF">DCAR_0622787</name>
</gene>
<keyword evidence="2 5" id="KW-0479">Metal-binding</keyword>
<keyword evidence="7" id="KW-0732">Signal</keyword>
<keyword evidence="5 6" id="KW-0349">Heme</keyword>
<dbReference type="AlphaFoldDB" id="A0AAF0X8F8"/>
<evidence type="ECO:0000313" key="8">
    <source>
        <dbReference type="EMBL" id="WOH03390.1"/>
    </source>
</evidence>
<evidence type="ECO:0000256" key="3">
    <source>
        <dbReference type="ARBA" id="ARBA00023002"/>
    </source>
</evidence>
<dbReference type="GO" id="GO:0020037">
    <property type="term" value="F:heme binding"/>
    <property type="evidence" value="ECO:0007669"/>
    <property type="project" value="InterPro"/>
</dbReference>
<keyword evidence="4 5" id="KW-0408">Iron</keyword>
<dbReference type="FunFam" id="1.10.630.10:FF:000007">
    <property type="entry name" value="Cytochrome P450 76C4"/>
    <property type="match status" value="1"/>
</dbReference>
<dbReference type="InterPro" id="IPR002401">
    <property type="entry name" value="Cyt_P450_E_grp-I"/>
</dbReference>
<dbReference type="SUPFAM" id="SSF48264">
    <property type="entry name" value="Cytochrome P450"/>
    <property type="match status" value="1"/>
</dbReference>
<dbReference type="PRINTS" id="PR00463">
    <property type="entry name" value="EP450I"/>
</dbReference>
<name>A0AAF0X8F8_DAUCS</name>
<dbReference type="InterPro" id="IPR001128">
    <property type="entry name" value="Cyt_P450"/>
</dbReference>
<dbReference type="GO" id="GO:0004497">
    <property type="term" value="F:monooxygenase activity"/>
    <property type="evidence" value="ECO:0007669"/>
    <property type="project" value="UniProtKB-KW"/>
</dbReference>
<sequence length="510" mass="58035">MENYNALVACSLIFLVFVQYVLGLSARAELPPGPNGLPFLGNLLQIGPKPHRSLAKLAEQYGPLFAIRLGRVTNVVVSSAEMAEEVFRKYDAEFSGRAVPDAVAGGLQNHDLALPWISIGDQWRTIRRALSVYLTNPKKLDMLQGLRLKVVKQMVEHVKEISERGQVVNIGRLAFATALNQMSNTCFSTDVAHFNSDEDGSEFQNAVKTIMKVDGKMNFADYFPWLKIFDPQGIRRDAKAAYSWLDQLCEKFIIERLKHRESNFSPHGDLLDSFLDFRQENLVYFDLKHIKVLLMDLFIAGTDTNSSTIEWAMTELIQNPSIMQKLREELTHRIAEKGSLEEAEILEIPYLQSVLKETMRLHLVSPFLLPHKTVTNVKFKGYTIPKNTPIIINAWAIARDSNSWENPTDFTPERFLSSEIDYKGRYFSFLPFGSGRRICPGIRLAERVMSLMLLSLVAQFDWNLPNNMSLKDLDMDDTFGVTSQKATPLLLIPTTRNDQQPLKKQDKTDW</sequence>
<feature type="chain" id="PRO_5042026516" description="Cytochrome P450" evidence="7">
    <location>
        <begin position="24"/>
        <end position="510"/>
    </location>
</feature>
<evidence type="ECO:0000256" key="6">
    <source>
        <dbReference type="RuleBase" id="RU000461"/>
    </source>
</evidence>
<evidence type="ECO:0000256" key="4">
    <source>
        <dbReference type="ARBA" id="ARBA00023004"/>
    </source>
</evidence>
<comment type="cofactor">
    <cofactor evidence="5">
        <name>heme</name>
        <dbReference type="ChEBI" id="CHEBI:30413"/>
    </cofactor>
</comment>
<dbReference type="Proteomes" id="UP000077755">
    <property type="component" value="Chromosome 6"/>
</dbReference>
<keyword evidence="9" id="KW-1185">Reference proteome</keyword>
<comment type="similarity">
    <text evidence="1 6">Belongs to the cytochrome P450 family.</text>
</comment>
<dbReference type="GO" id="GO:0016705">
    <property type="term" value="F:oxidoreductase activity, acting on paired donors, with incorporation or reduction of molecular oxygen"/>
    <property type="evidence" value="ECO:0007669"/>
    <property type="project" value="InterPro"/>
</dbReference>
<evidence type="ECO:0008006" key="10">
    <source>
        <dbReference type="Google" id="ProtNLM"/>
    </source>
</evidence>
<dbReference type="Pfam" id="PF00067">
    <property type="entry name" value="p450"/>
    <property type="match status" value="1"/>
</dbReference>
<dbReference type="PROSITE" id="PS00086">
    <property type="entry name" value="CYTOCHROME_P450"/>
    <property type="match status" value="1"/>
</dbReference>
<evidence type="ECO:0000256" key="7">
    <source>
        <dbReference type="SAM" id="SignalP"/>
    </source>
</evidence>
<dbReference type="PRINTS" id="PR00385">
    <property type="entry name" value="P450"/>
</dbReference>
<evidence type="ECO:0000313" key="9">
    <source>
        <dbReference type="Proteomes" id="UP000077755"/>
    </source>
</evidence>
<keyword evidence="6" id="KW-0503">Monooxygenase</keyword>
<protein>
    <recommendedName>
        <fullName evidence="10">Cytochrome P450</fullName>
    </recommendedName>
</protein>
<proteinExistence type="inferred from homology"/>
<keyword evidence="3 6" id="KW-0560">Oxidoreductase</keyword>
<accession>A0AAF0X8F8</accession>
<dbReference type="PANTHER" id="PTHR47950">
    <property type="entry name" value="CYTOCHROME P450, FAMILY 76, SUBFAMILY C, POLYPEPTIDE 5-RELATED"/>
    <property type="match status" value="1"/>
</dbReference>
<evidence type="ECO:0000256" key="2">
    <source>
        <dbReference type="ARBA" id="ARBA00022723"/>
    </source>
</evidence>
<reference evidence="8" key="2">
    <citation type="submission" date="2022-03" db="EMBL/GenBank/DDBJ databases">
        <title>Draft title - Genomic analysis of global carrot germplasm unveils the trajectory of domestication and the origin of high carotenoid orange carrot.</title>
        <authorList>
            <person name="Iorizzo M."/>
            <person name="Ellison S."/>
            <person name="Senalik D."/>
            <person name="Macko-Podgorni A."/>
            <person name="Grzebelus D."/>
            <person name="Bostan H."/>
            <person name="Rolling W."/>
            <person name="Curaba J."/>
            <person name="Simon P."/>
        </authorList>
    </citation>
    <scope>NUCLEOTIDE SEQUENCE</scope>
    <source>
        <tissue evidence="8">Leaf</tissue>
    </source>
</reference>
<organism evidence="8 9">
    <name type="scientific">Daucus carota subsp. sativus</name>
    <name type="common">Carrot</name>
    <dbReference type="NCBI Taxonomy" id="79200"/>
    <lineage>
        <taxon>Eukaryota</taxon>
        <taxon>Viridiplantae</taxon>
        <taxon>Streptophyta</taxon>
        <taxon>Embryophyta</taxon>
        <taxon>Tracheophyta</taxon>
        <taxon>Spermatophyta</taxon>
        <taxon>Magnoliopsida</taxon>
        <taxon>eudicotyledons</taxon>
        <taxon>Gunneridae</taxon>
        <taxon>Pentapetalae</taxon>
        <taxon>asterids</taxon>
        <taxon>campanulids</taxon>
        <taxon>Apiales</taxon>
        <taxon>Apiaceae</taxon>
        <taxon>Apioideae</taxon>
        <taxon>Scandiceae</taxon>
        <taxon>Daucinae</taxon>
        <taxon>Daucus</taxon>
        <taxon>Daucus sect. Daucus</taxon>
    </lineage>
</organism>
<dbReference type="GO" id="GO:0005506">
    <property type="term" value="F:iron ion binding"/>
    <property type="evidence" value="ECO:0007669"/>
    <property type="project" value="InterPro"/>
</dbReference>
<dbReference type="InterPro" id="IPR036396">
    <property type="entry name" value="Cyt_P450_sf"/>
</dbReference>
<dbReference type="PANTHER" id="PTHR47950:SF42">
    <property type="entry name" value="GERANIOL 8-HYDROXYLASE"/>
    <property type="match status" value="1"/>
</dbReference>
<dbReference type="InterPro" id="IPR017972">
    <property type="entry name" value="Cyt_P450_CS"/>
</dbReference>
<dbReference type="Gene3D" id="1.10.630.10">
    <property type="entry name" value="Cytochrome P450"/>
    <property type="match status" value="1"/>
</dbReference>
<feature type="binding site" description="axial binding residue" evidence="5">
    <location>
        <position position="439"/>
    </location>
    <ligand>
        <name>heme</name>
        <dbReference type="ChEBI" id="CHEBI:30413"/>
    </ligand>
    <ligandPart>
        <name>Fe</name>
        <dbReference type="ChEBI" id="CHEBI:18248"/>
    </ligandPart>
</feature>
<evidence type="ECO:0000256" key="5">
    <source>
        <dbReference type="PIRSR" id="PIRSR602401-1"/>
    </source>
</evidence>
<feature type="signal peptide" evidence="7">
    <location>
        <begin position="1"/>
        <end position="23"/>
    </location>
</feature>
<dbReference type="CDD" id="cd11073">
    <property type="entry name" value="CYP76-like"/>
    <property type="match status" value="1"/>
</dbReference>
<dbReference type="EMBL" id="CP093348">
    <property type="protein sequence ID" value="WOH03390.1"/>
    <property type="molecule type" value="Genomic_DNA"/>
</dbReference>
<reference evidence="8" key="1">
    <citation type="journal article" date="2016" name="Nat. Genet.">
        <title>A high-quality carrot genome assembly provides new insights into carotenoid accumulation and asterid genome evolution.</title>
        <authorList>
            <person name="Iorizzo M."/>
            <person name="Ellison S."/>
            <person name="Senalik D."/>
            <person name="Zeng P."/>
            <person name="Satapoomin P."/>
            <person name="Huang J."/>
            <person name="Bowman M."/>
            <person name="Iovene M."/>
            <person name="Sanseverino W."/>
            <person name="Cavagnaro P."/>
            <person name="Yildiz M."/>
            <person name="Macko-Podgorni A."/>
            <person name="Moranska E."/>
            <person name="Grzebelus E."/>
            <person name="Grzebelus D."/>
            <person name="Ashrafi H."/>
            <person name="Zheng Z."/>
            <person name="Cheng S."/>
            <person name="Spooner D."/>
            <person name="Van Deynze A."/>
            <person name="Simon P."/>
        </authorList>
    </citation>
    <scope>NUCLEOTIDE SEQUENCE</scope>
    <source>
        <tissue evidence="8">Leaf</tissue>
    </source>
</reference>
<evidence type="ECO:0000256" key="1">
    <source>
        <dbReference type="ARBA" id="ARBA00010617"/>
    </source>
</evidence>